<keyword evidence="2" id="KW-1133">Transmembrane helix</keyword>
<dbReference type="Proteomes" id="UP000762676">
    <property type="component" value="Unassembled WGS sequence"/>
</dbReference>
<dbReference type="EMBL" id="BMAT01008707">
    <property type="protein sequence ID" value="GFR91094.1"/>
    <property type="molecule type" value="Genomic_DNA"/>
</dbReference>
<accession>A0AAV4H0A0</accession>
<evidence type="ECO:0000256" key="2">
    <source>
        <dbReference type="SAM" id="Phobius"/>
    </source>
</evidence>
<evidence type="ECO:0000313" key="4">
    <source>
        <dbReference type="Proteomes" id="UP000762676"/>
    </source>
</evidence>
<proteinExistence type="predicted"/>
<keyword evidence="2" id="KW-0812">Transmembrane</keyword>
<protein>
    <submittedName>
        <fullName evidence="3">Uncharacterized protein</fullName>
    </submittedName>
</protein>
<comment type="caution">
    <text evidence="3">The sequence shown here is derived from an EMBL/GenBank/DDBJ whole genome shotgun (WGS) entry which is preliminary data.</text>
</comment>
<reference evidence="3 4" key="1">
    <citation type="journal article" date="2021" name="Elife">
        <title>Chloroplast acquisition without the gene transfer in kleptoplastic sea slugs, Plakobranchus ocellatus.</title>
        <authorList>
            <person name="Maeda T."/>
            <person name="Takahashi S."/>
            <person name="Yoshida T."/>
            <person name="Shimamura S."/>
            <person name="Takaki Y."/>
            <person name="Nagai Y."/>
            <person name="Toyoda A."/>
            <person name="Suzuki Y."/>
            <person name="Arimoto A."/>
            <person name="Ishii H."/>
            <person name="Satoh N."/>
            <person name="Nishiyama T."/>
            <person name="Hasebe M."/>
            <person name="Maruyama T."/>
            <person name="Minagawa J."/>
            <person name="Obokata J."/>
            <person name="Shigenobu S."/>
        </authorList>
    </citation>
    <scope>NUCLEOTIDE SEQUENCE [LARGE SCALE GENOMIC DNA]</scope>
</reference>
<dbReference type="AlphaFoldDB" id="A0AAV4H0A0"/>
<organism evidence="3 4">
    <name type="scientific">Elysia marginata</name>
    <dbReference type="NCBI Taxonomy" id="1093978"/>
    <lineage>
        <taxon>Eukaryota</taxon>
        <taxon>Metazoa</taxon>
        <taxon>Spiralia</taxon>
        <taxon>Lophotrochozoa</taxon>
        <taxon>Mollusca</taxon>
        <taxon>Gastropoda</taxon>
        <taxon>Heterobranchia</taxon>
        <taxon>Euthyneura</taxon>
        <taxon>Panpulmonata</taxon>
        <taxon>Sacoglossa</taxon>
        <taxon>Placobranchoidea</taxon>
        <taxon>Plakobranchidae</taxon>
        <taxon>Elysia</taxon>
    </lineage>
</organism>
<evidence type="ECO:0000256" key="1">
    <source>
        <dbReference type="SAM" id="MobiDB-lite"/>
    </source>
</evidence>
<gene>
    <name evidence="3" type="ORF">ElyMa_004319900</name>
</gene>
<feature type="compositionally biased region" description="Polar residues" evidence="1">
    <location>
        <begin position="121"/>
        <end position="139"/>
    </location>
</feature>
<name>A0AAV4H0A0_9GAST</name>
<keyword evidence="2" id="KW-0472">Membrane</keyword>
<keyword evidence="4" id="KW-1185">Reference proteome</keyword>
<feature type="region of interest" description="Disordered" evidence="1">
    <location>
        <begin position="97"/>
        <end position="139"/>
    </location>
</feature>
<feature type="transmembrane region" description="Helical" evidence="2">
    <location>
        <begin position="72"/>
        <end position="91"/>
    </location>
</feature>
<evidence type="ECO:0000313" key="3">
    <source>
        <dbReference type="EMBL" id="GFR91094.1"/>
    </source>
</evidence>
<sequence length="248" mass="28141">MNRHELHLSTRKHRSCYSICRTDTSKSLDINADFYIRGREVDPRSETSNRYFRPRSVLARLEHLCLLRMPSSIFLVGTMTYTGVIFVCGLISEMKKNGTESPHPKPPKSLGASAQREYEASGSTSTSSKLETCHSQSPYESSLNKKKMWQSLRASLLPTNQKLSNVEEPTLTSAILASCFRPTNFRDGRTVILDSISKINHDYTEKQEAYTDAPPVSSVFRTEIGTEEKAVHLTITLTMYLHAFELYY</sequence>